<evidence type="ECO:0000256" key="4">
    <source>
        <dbReference type="ARBA" id="ARBA00022759"/>
    </source>
</evidence>
<dbReference type="AlphaFoldDB" id="A0AAD7WKS8"/>
<dbReference type="InterPro" id="IPR026058">
    <property type="entry name" value="LIPIN"/>
</dbReference>
<dbReference type="Pfam" id="PF17917">
    <property type="entry name" value="RT_RNaseH"/>
    <property type="match status" value="1"/>
</dbReference>
<dbReference type="GO" id="GO:0004519">
    <property type="term" value="F:endonuclease activity"/>
    <property type="evidence" value="ECO:0007669"/>
    <property type="project" value="UniProtKB-KW"/>
</dbReference>
<keyword evidence="3" id="KW-0540">Nuclease</keyword>
<keyword evidence="11" id="KW-1185">Reference proteome</keyword>
<feature type="compositionally biased region" description="Basic and acidic residues" evidence="7">
    <location>
        <begin position="355"/>
        <end position="364"/>
    </location>
</feature>
<dbReference type="GO" id="GO:0032869">
    <property type="term" value="P:cellular response to insulin stimulus"/>
    <property type="evidence" value="ECO:0007669"/>
    <property type="project" value="TreeGrafter"/>
</dbReference>
<dbReference type="Proteomes" id="UP001221898">
    <property type="component" value="Unassembled WGS sequence"/>
</dbReference>
<comment type="caution">
    <text evidence="10">The sequence shown here is derived from an EMBL/GenBank/DDBJ whole genome shotgun (WGS) entry which is preliminary data.</text>
</comment>
<feature type="compositionally biased region" description="Basic residues" evidence="7">
    <location>
        <begin position="344"/>
        <end position="354"/>
    </location>
</feature>
<keyword evidence="1" id="KW-0808">Transferase</keyword>
<dbReference type="Pfam" id="PF04571">
    <property type="entry name" value="Lipin_N"/>
    <property type="match status" value="1"/>
</dbReference>
<dbReference type="EMBL" id="JAINUG010000075">
    <property type="protein sequence ID" value="KAJ8400542.1"/>
    <property type="molecule type" value="Genomic_DNA"/>
</dbReference>
<keyword evidence="6" id="KW-0695">RNA-directed DNA polymerase</keyword>
<dbReference type="PANTHER" id="PTHR12181:SF62">
    <property type="entry name" value="PHOSPHATIDATE PHOSPHATASE LPIN3"/>
    <property type="match status" value="1"/>
</dbReference>
<evidence type="ECO:0000256" key="7">
    <source>
        <dbReference type="SAM" id="MobiDB-lite"/>
    </source>
</evidence>
<evidence type="ECO:0000259" key="8">
    <source>
        <dbReference type="Pfam" id="PF04571"/>
    </source>
</evidence>
<evidence type="ECO:0000313" key="10">
    <source>
        <dbReference type="EMBL" id="KAJ8400542.1"/>
    </source>
</evidence>
<evidence type="ECO:0000256" key="1">
    <source>
        <dbReference type="ARBA" id="ARBA00022679"/>
    </source>
</evidence>
<dbReference type="GO" id="GO:0005634">
    <property type="term" value="C:nucleus"/>
    <property type="evidence" value="ECO:0007669"/>
    <property type="project" value="TreeGrafter"/>
</dbReference>
<protein>
    <submittedName>
        <fullName evidence="10">Uncharacterized protein</fullName>
    </submittedName>
</protein>
<organism evidence="10 11">
    <name type="scientific">Aldrovandia affinis</name>
    <dbReference type="NCBI Taxonomy" id="143900"/>
    <lineage>
        <taxon>Eukaryota</taxon>
        <taxon>Metazoa</taxon>
        <taxon>Chordata</taxon>
        <taxon>Craniata</taxon>
        <taxon>Vertebrata</taxon>
        <taxon>Euteleostomi</taxon>
        <taxon>Actinopterygii</taxon>
        <taxon>Neopterygii</taxon>
        <taxon>Teleostei</taxon>
        <taxon>Notacanthiformes</taxon>
        <taxon>Halosauridae</taxon>
        <taxon>Aldrovandia</taxon>
    </lineage>
</organism>
<dbReference type="SUPFAM" id="SSF56672">
    <property type="entry name" value="DNA/RNA polymerases"/>
    <property type="match status" value="1"/>
</dbReference>
<dbReference type="InterPro" id="IPR007651">
    <property type="entry name" value="Lipin_N"/>
</dbReference>
<dbReference type="GO" id="GO:0019432">
    <property type="term" value="P:triglyceride biosynthetic process"/>
    <property type="evidence" value="ECO:0007669"/>
    <property type="project" value="TreeGrafter"/>
</dbReference>
<feature type="region of interest" description="Disordered" evidence="7">
    <location>
        <begin position="398"/>
        <end position="438"/>
    </location>
</feature>
<dbReference type="PANTHER" id="PTHR12181">
    <property type="entry name" value="LIPIN"/>
    <property type="match status" value="1"/>
</dbReference>
<evidence type="ECO:0000313" key="11">
    <source>
        <dbReference type="Proteomes" id="UP001221898"/>
    </source>
</evidence>
<keyword evidence="2" id="KW-0548">Nucleotidyltransferase</keyword>
<gene>
    <name evidence="10" type="ORF">AAFF_G00393110</name>
</gene>
<dbReference type="InterPro" id="IPR041373">
    <property type="entry name" value="RT_RNaseH"/>
</dbReference>
<proteinExistence type="predicted"/>
<evidence type="ECO:0000256" key="2">
    <source>
        <dbReference type="ARBA" id="ARBA00022695"/>
    </source>
</evidence>
<evidence type="ECO:0000256" key="6">
    <source>
        <dbReference type="ARBA" id="ARBA00022918"/>
    </source>
</evidence>
<dbReference type="GO" id="GO:0003964">
    <property type="term" value="F:RNA-directed DNA polymerase activity"/>
    <property type="evidence" value="ECO:0007669"/>
    <property type="project" value="UniProtKB-KW"/>
</dbReference>
<dbReference type="GO" id="GO:0009062">
    <property type="term" value="P:fatty acid catabolic process"/>
    <property type="evidence" value="ECO:0007669"/>
    <property type="project" value="TreeGrafter"/>
</dbReference>
<feature type="compositionally biased region" description="Gly residues" evidence="7">
    <location>
        <begin position="152"/>
        <end position="168"/>
    </location>
</feature>
<dbReference type="InterPro" id="IPR043502">
    <property type="entry name" value="DNA/RNA_pol_sf"/>
</dbReference>
<evidence type="ECO:0000259" key="9">
    <source>
        <dbReference type="Pfam" id="PF17917"/>
    </source>
</evidence>
<evidence type="ECO:0000256" key="3">
    <source>
        <dbReference type="ARBA" id="ARBA00022722"/>
    </source>
</evidence>
<name>A0AAD7WKS8_9TELE</name>
<feature type="region of interest" description="Disordered" evidence="7">
    <location>
        <begin position="121"/>
        <end position="175"/>
    </location>
</feature>
<reference evidence="10" key="1">
    <citation type="journal article" date="2023" name="Science">
        <title>Genome structures resolve the early diversification of teleost fishes.</title>
        <authorList>
            <person name="Parey E."/>
            <person name="Louis A."/>
            <person name="Montfort J."/>
            <person name="Bouchez O."/>
            <person name="Roques C."/>
            <person name="Iampietro C."/>
            <person name="Lluch J."/>
            <person name="Castinel A."/>
            <person name="Donnadieu C."/>
            <person name="Desvignes T."/>
            <person name="Floi Bucao C."/>
            <person name="Jouanno E."/>
            <person name="Wen M."/>
            <person name="Mejri S."/>
            <person name="Dirks R."/>
            <person name="Jansen H."/>
            <person name="Henkel C."/>
            <person name="Chen W.J."/>
            <person name="Zahm M."/>
            <person name="Cabau C."/>
            <person name="Klopp C."/>
            <person name="Thompson A.W."/>
            <person name="Robinson-Rechavi M."/>
            <person name="Braasch I."/>
            <person name="Lecointre G."/>
            <person name="Bobe J."/>
            <person name="Postlethwait J.H."/>
            <person name="Berthelot C."/>
            <person name="Roest Crollius H."/>
            <person name="Guiguen Y."/>
        </authorList>
    </citation>
    <scope>NUCLEOTIDE SEQUENCE</scope>
    <source>
        <strain evidence="10">NC1722</strain>
    </source>
</reference>
<evidence type="ECO:0000256" key="5">
    <source>
        <dbReference type="ARBA" id="ARBA00022801"/>
    </source>
</evidence>
<accession>A0AAD7WKS8</accession>
<feature type="region of interest" description="Disordered" evidence="7">
    <location>
        <begin position="322"/>
        <end position="381"/>
    </location>
</feature>
<keyword evidence="4" id="KW-0255">Endonuclease</keyword>
<feature type="domain" description="Reverse transcriptase RNase H-like" evidence="9">
    <location>
        <begin position="32"/>
        <end position="74"/>
    </location>
</feature>
<sequence length="438" mass="47725">MERIIEGIDGVRVYVDDLVLWGSTLQQHNERITKVLQHSDDGDDWKPVAYGSRMMTQAECRYAQIEKECLGLVLGGSAHLCMTHNRTREVKGPFRDPLNCLFLVTVPSCTFLVPSFHSGREPSRLTGAPALGRSARARSADAGGQDERRGTRGSGAAGSGSSDTGGGSERTPPGERSFGGCWEFRCLMAAGGSRGQRFVGKGYLHPSLWSLTMNYVGQLAETVFVTVKELYRGLNPATLTGGIDVIVVRQPDGSMQCSPFHVRLGKLGVLRSKEKVVDIEINGEPVELHMKLGDNGEAFFVMETEDLEERVPAHLCTSPIPTAPVPAESPESCEVAEVPPGLLSRRKKRRRKRIRSDTHLREEGGSSSDATETELHKEESQATLLASKTVYYSLSEEPYEETGTVQTRDVHPHPKGSGLPPAVCSSAARLPPRATRSC</sequence>
<dbReference type="GO" id="GO:0003713">
    <property type="term" value="F:transcription coactivator activity"/>
    <property type="evidence" value="ECO:0007669"/>
    <property type="project" value="TreeGrafter"/>
</dbReference>
<dbReference type="GO" id="GO:0045944">
    <property type="term" value="P:positive regulation of transcription by RNA polymerase II"/>
    <property type="evidence" value="ECO:0007669"/>
    <property type="project" value="TreeGrafter"/>
</dbReference>
<keyword evidence="5" id="KW-0378">Hydrolase</keyword>
<dbReference type="GO" id="GO:0008195">
    <property type="term" value="F:phosphatidate phosphatase activity"/>
    <property type="evidence" value="ECO:0007669"/>
    <property type="project" value="TreeGrafter"/>
</dbReference>
<feature type="domain" description="Lipin N-terminal" evidence="8">
    <location>
        <begin position="213"/>
        <end position="319"/>
    </location>
</feature>